<organism evidence="2 3">
    <name type="scientific">Thauera sinica</name>
    <dbReference type="NCBI Taxonomy" id="2665146"/>
    <lineage>
        <taxon>Bacteria</taxon>
        <taxon>Pseudomonadati</taxon>
        <taxon>Pseudomonadota</taxon>
        <taxon>Betaproteobacteria</taxon>
        <taxon>Rhodocyclales</taxon>
        <taxon>Zoogloeaceae</taxon>
        <taxon>Thauera</taxon>
    </lineage>
</organism>
<name>A0ABW1AQX5_9RHOO</name>
<dbReference type="Pfam" id="PF09361">
    <property type="entry name" value="Phasin_2"/>
    <property type="match status" value="1"/>
</dbReference>
<evidence type="ECO:0000313" key="3">
    <source>
        <dbReference type="Proteomes" id="UP001595974"/>
    </source>
</evidence>
<evidence type="ECO:0000313" key="2">
    <source>
        <dbReference type="EMBL" id="MFC5769291.1"/>
    </source>
</evidence>
<keyword evidence="3" id="KW-1185">Reference proteome</keyword>
<proteinExistence type="predicted"/>
<dbReference type="NCBIfam" id="TIGR01841">
    <property type="entry name" value="phasin"/>
    <property type="match status" value="1"/>
</dbReference>
<reference evidence="3" key="1">
    <citation type="journal article" date="2019" name="Int. J. Syst. Evol. Microbiol.">
        <title>The Global Catalogue of Microorganisms (GCM) 10K type strain sequencing project: providing services to taxonomists for standard genome sequencing and annotation.</title>
        <authorList>
            <consortium name="The Broad Institute Genomics Platform"/>
            <consortium name="The Broad Institute Genome Sequencing Center for Infectious Disease"/>
            <person name="Wu L."/>
            <person name="Ma J."/>
        </authorList>
    </citation>
    <scope>NUCLEOTIDE SEQUENCE [LARGE SCALE GENOMIC DNA]</scope>
    <source>
        <strain evidence="3">SHR3</strain>
    </source>
</reference>
<sequence>MSISPEKFVAAGKASLETSLQAASAASASLFSAVERLSSLNLAAARALFDDSVALSKSVAEAKDPKSLASLQLGLITPVLEKNVAYLGNVASIAAQAQGELSKLYETEAAQLVKNLNAAVEDFAKNAPAGSETAIGALKSAIANATAAYEGATKAAKQVSEVAQANVESATAAAVETVAKTTQAAASVLKSV</sequence>
<comment type="caution">
    <text evidence="2">The sequence shown here is derived from an EMBL/GenBank/DDBJ whole genome shotgun (WGS) entry which is preliminary data.</text>
</comment>
<dbReference type="RefSeq" id="WP_096450396.1">
    <property type="nucleotide sequence ID" value="NZ_JBHSOG010000028.1"/>
</dbReference>
<protein>
    <submittedName>
        <fullName evidence="2">TIGR01841 family phasin</fullName>
    </submittedName>
</protein>
<dbReference type="InterPro" id="IPR018968">
    <property type="entry name" value="Phasin"/>
</dbReference>
<dbReference type="Proteomes" id="UP001595974">
    <property type="component" value="Unassembled WGS sequence"/>
</dbReference>
<dbReference type="EMBL" id="JBHSOG010000028">
    <property type="protein sequence ID" value="MFC5769291.1"/>
    <property type="molecule type" value="Genomic_DNA"/>
</dbReference>
<feature type="domain" description="Phasin" evidence="1">
    <location>
        <begin position="7"/>
        <end position="107"/>
    </location>
</feature>
<accession>A0ABW1AQX5</accession>
<gene>
    <name evidence="2" type="primary">phaP</name>
    <name evidence="2" type="ORF">ACFPTN_07880</name>
</gene>
<dbReference type="InterPro" id="IPR010127">
    <property type="entry name" value="Phasin_subfam-1"/>
</dbReference>
<evidence type="ECO:0000259" key="1">
    <source>
        <dbReference type="Pfam" id="PF09361"/>
    </source>
</evidence>